<dbReference type="EMBL" id="KB206969">
    <property type="protein sequence ID" value="ELP86468.1"/>
    <property type="molecule type" value="Genomic_DNA"/>
</dbReference>
<comment type="cofactor">
    <cofactor evidence="1">
        <name>Mn(2+)</name>
        <dbReference type="ChEBI" id="CHEBI:29035"/>
    </cofactor>
</comment>
<dbReference type="KEGG" id="eiv:EIN_032590"/>
<evidence type="ECO:0000256" key="8">
    <source>
        <dbReference type="SAM" id="Phobius"/>
    </source>
</evidence>
<dbReference type="VEuPathDB" id="AmoebaDB:EIN_032590"/>
<dbReference type="InterPro" id="IPR051134">
    <property type="entry name" value="PPP_phosphatase"/>
</dbReference>
<reference evidence="10 11" key="1">
    <citation type="submission" date="2012-10" db="EMBL/GenBank/DDBJ databases">
        <authorList>
            <person name="Zafar N."/>
            <person name="Inman J."/>
            <person name="Hall N."/>
            <person name="Lorenzi H."/>
            <person name="Caler E."/>
        </authorList>
    </citation>
    <scope>NUCLEOTIDE SEQUENCE [LARGE SCALE GENOMIC DNA]</scope>
    <source>
        <strain evidence="10 11">IP1</strain>
    </source>
</reference>
<keyword evidence="4" id="KW-0677">Repeat</keyword>
<dbReference type="OrthoDB" id="445564at2759"/>
<evidence type="ECO:0000256" key="6">
    <source>
        <dbReference type="ARBA" id="ARBA00023211"/>
    </source>
</evidence>
<evidence type="ECO:0000256" key="3">
    <source>
        <dbReference type="ARBA" id="ARBA00022723"/>
    </source>
</evidence>
<dbReference type="InterPro" id="IPR029052">
    <property type="entry name" value="Metallo-depent_PP-like"/>
</dbReference>
<gene>
    <name evidence="10" type="ORF">EIN_032590</name>
</gene>
<dbReference type="GeneID" id="14885387"/>
<dbReference type="Proteomes" id="UP000014680">
    <property type="component" value="Unassembled WGS sequence"/>
</dbReference>
<dbReference type="PIRSF" id="PIRSF033096">
    <property type="entry name" value="PPPtase_5"/>
    <property type="match status" value="1"/>
</dbReference>
<dbReference type="PRINTS" id="PR00114">
    <property type="entry name" value="STPHPHTASE"/>
</dbReference>
<evidence type="ECO:0000256" key="1">
    <source>
        <dbReference type="ARBA" id="ARBA00001936"/>
    </source>
</evidence>
<dbReference type="Pfam" id="PF00149">
    <property type="entry name" value="Metallophos"/>
    <property type="match status" value="1"/>
</dbReference>
<keyword evidence="6" id="KW-0464">Manganese</keyword>
<dbReference type="InterPro" id="IPR013235">
    <property type="entry name" value="PPP_dom"/>
</dbReference>
<dbReference type="GO" id="GO:0004722">
    <property type="term" value="F:protein serine/threonine phosphatase activity"/>
    <property type="evidence" value="ECO:0007669"/>
    <property type="project" value="UniProtKB-EC"/>
</dbReference>
<protein>
    <recommendedName>
        <fullName evidence="2">protein-serine/threonine phosphatase</fullName>
        <ecNumber evidence="2">3.1.3.16</ecNumber>
    </recommendedName>
</protein>
<organism evidence="10 11">
    <name type="scientific">Entamoeba invadens IP1</name>
    <dbReference type="NCBI Taxonomy" id="370355"/>
    <lineage>
        <taxon>Eukaryota</taxon>
        <taxon>Amoebozoa</taxon>
        <taxon>Evosea</taxon>
        <taxon>Archamoebae</taxon>
        <taxon>Mastigamoebida</taxon>
        <taxon>Entamoebidae</taxon>
        <taxon>Entamoeba</taxon>
    </lineage>
</organism>
<dbReference type="InterPro" id="IPR004843">
    <property type="entry name" value="Calcineurin-like_PHP"/>
</dbReference>
<evidence type="ECO:0000259" key="9">
    <source>
        <dbReference type="SMART" id="SM00156"/>
    </source>
</evidence>
<dbReference type="RefSeq" id="XP_004185814.1">
    <property type="nucleotide sequence ID" value="XM_004185766.1"/>
</dbReference>
<name>A0A0A1U1J0_ENTIV</name>
<dbReference type="SUPFAM" id="SSF56300">
    <property type="entry name" value="Metallo-dependent phosphatases"/>
    <property type="match status" value="1"/>
</dbReference>
<evidence type="ECO:0000313" key="10">
    <source>
        <dbReference type="EMBL" id="ELP86468.1"/>
    </source>
</evidence>
<dbReference type="AlphaFoldDB" id="A0A0A1U1J0"/>
<dbReference type="InterPro" id="IPR006186">
    <property type="entry name" value="Ser/Thr-sp_prot-phosphatase"/>
</dbReference>
<dbReference type="PANTHER" id="PTHR45668:SF5">
    <property type="entry name" value="SERINE_THREONINE-PROTEIN PHOSPHATASE 5"/>
    <property type="match status" value="1"/>
</dbReference>
<evidence type="ECO:0000256" key="2">
    <source>
        <dbReference type="ARBA" id="ARBA00013081"/>
    </source>
</evidence>
<evidence type="ECO:0000256" key="5">
    <source>
        <dbReference type="ARBA" id="ARBA00022801"/>
    </source>
</evidence>
<sequence>MCLSLLICLKANTKPRLEGHWKEVKLDSEYKGPNLDKAVDQVFATALFEYYKCGDGKVSLPKRYVLRILEDVKRHFMTTSQLVNITIETDEKVIVVGDTHGQFFDVCNIFDTLGMPSQKNHFLFNGDYVDRGPFGVEICLVLFSFILSDPTHLYASRGNHETYYANKRYGFYDEVIQKYDRETYDFFNDVFSSMPVAHIINNTVFVVHGGISTTIKNIAKINEIPKGLEPQKGTFYMEYLWNDPMEQNGVKPSERGIGFYFGPDAVIDFLEENNLQLVIRSHEVKSNGYEWLNNESGCLTIFSAPNSESDGNLGAVVELQFDENKDVTCEIKQFRQVNGPILKIEKAPEEDKGKVFLFCYAPIILVTTSALAILLSCL</sequence>
<evidence type="ECO:0000313" key="11">
    <source>
        <dbReference type="Proteomes" id="UP000014680"/>
    </source>
</evidence>
<dbReference type="Gene3D" id="3.60.21.10">
    <property type="match status" value="1"/>
</dbReference>
<dbReference type="SMART" id="SM00156">
    <property type="entry name" value="PP2Ac"/>
    <property type="match status" value="1"/>
</dbReference>
<keyword evidence="11" id="KW-1185">Reference proteome</keyword>
<accession>A0A0A1U1J0</accession>
<proteinExistence type="predicted"/>
<dbReference type="EC" id="3.1.3.16" evidence="2"/>
<feature type="domain" description="Serine/threonine specific protein phosphatases" evidence="9">
    <location>
        <begin position="60"/>
        <end position="338"/>
    </location>
</feature>
<feature type="transmembrane region" description="Helical" evidence="8">
    <location>
        <begin position="355"/>
        <end position="375"/>
    </location>
</feature>
<feature type="active site" description="Proton donor/acceptor" evidence="7">
    <location>
        <position position="160"/>
    </location>
</feature>
<dbReference type="Pfam" id="PF08321">
    <property type="entry name" value="PPP5"/>
    <property type="match status" value="1"/>
</dbReference>
<keyword evidence="8" id="KW-1133">Transmembrane helix</keyword>
<dbReference type="PANTHER" id="PTHR45668">
    <property type="entry name" value="SERINE/THREONINE-PROTEIN PHOSPHATASE 5-RELATED"/>
    <property type="match status" value="1"/>
</dbReference>
<evidence type="ECO:0000256" key="7">
    <source>
        <dbReference type="PIRSR" id="PIRSR033096-1"/>
    </source>
</evidence>
<dbReference type="OMA" id="SHECMEY"/>
<evidence type="ECO:0000256" key="4">
    <source>
        <dbReference type="ARBA" id="ARBA00022737"/>
    </source>
</evidence>
<keyword evidence="3" id="KW-0479">Metal-binding</keyword>
<keyword evidence="8" id="KW-0472">Membrane</keyword>
<keyword evidence="5" id="KW-0378">Hydrolase</keyword>
<keyword evidence="8" id="KW-0812">Transmembrane</keyword>
<dbReference type="GO" id="GO:0046872">
    <property type="term" value="F:metal ion binding"/>
    <property type="evidence" value="ECO:0007669"/>
    <property type="project" value="UniProtKB-KW"/>
</dbReference>